<dbReference type="AlphaFoldDB" id="A0A239C396"/>
<dbReference type="Pfam" id="PF13472">
    <property type="entry name" value="Lipase_GDSL_2"/>
    <property type="match status" value="1"/>
</dbReference>
<comment type="similarity">
    <text evidence="1">Belongs to the 'GDSL' lipolytic enzyme family.</text>
</comment>
<dbReference type="InterPro" id="IPR013830">
    <property type="entry name" value="SGNH_hydro"/>
</dbReference>
<keyword evidence="3" id="KW-0732">Signal</keyword>
<feature type="signal peptide" evidence="3">
    <location>
        <begin position="1"/>
        <end position="26"/>
    </location>
</feature>
<reference evidence="5 6" key="1">
    <citation type="submission" date="2017-06" db="EMBL/GenBank/DDBJ databases">
        <authorList>
            <person name="Kim H.J."/>
            <person name="Triplett B.A."/>
        </authorList>
    </citation>
    <scope>NUCLEOTIDE SEQUENCE [LARGE SCALE GENOMIC DNA]</scope>
    <source>
        <strain evidence="5 6">DSM 43151</strain>
    </source>
</reference>
<proteinExistence type="inferred from homology"/>
<dbReference type="InterPro" id="IPR008979">
    <property type="entry name" value="Galactose-bd-like_sf"/>
</dbReference>
<feature type="chain" id="PRO_5012873257" evidence="3">
    <location>
        <begin position="27"/>
        <end position="345"/>
    </location>
</feature>
<name>A0A239C396_9ACTN</name>
<organism evidence="5 6">
    <name type="scientific">Actinoplanes regularis</name>
    <dbReference type="NCBI Taxonomy" id="52697"/>
    <lineage>
        <taxon>Bacteria</taxon>
        <taxon>Bacillati</taxon>
        <taxon>Actinomycetota</taxon>
        <taxon>Actinomycetes</taxon>
        <taxon>Micromonosporales</taxon>
        <taxon>Micromonosporaceae</taxon>
        <taxon>Actinoplanes</taxon>
    </lineage>
</organism>
<evidence type="ECO:0000259" key="4">
    <source>
        <dbReference type="Pfam" id="PF13472"/>
    </source>
</evidence>
<evidence type="ECO:0000313" key="5">
    <source>
        <dbReference type="EMBL" id="SNS14646.1"/>
    </source>
</evidence>
<dbReference type="PANTHER" id="PTHR43695:SF1">
    <property type="entry name" value="RHAMNOGALACTURONAN ACETYLESTERASE"/>
    <property type="match status" value="1"/>
</dbReference>
<dbReference type="GO" id="GO:0016787">
    <property type="term" value="F:hydrolase activity"/>
    <property type="evidence" value="ECO:0007669"/>
    <property type="project" value="UniProtKB-KW"/>
</dbReference>
<evidence type="ECO:0000256" key="1">
    <source>
        <dbReference type="ARBA" id="ARBA00008668"/>
    </source>
</evidence>
<dbReference type="InterPro" id="IPR037459">
    <property type="entry name" value="RhgT-like"/>
</dbReference>
<dbReference type="SUPFAM" id="SSF52266">
    <property type="entry name" value="SGNH hydrolase"/>
    <property type="match status" value="1"/>
</dbReference>
<dbReference type="RefSeq" id="WP_089295808.1">
    <property type="nucleotide sequence ID" value="NZ_BOMU01000062.1"/>
</dbReference>
<evidence type="ECO:0000256" key="2">
    <source>
        <dbReference type="ARBA" id="ARBA00022801"/>
    </source>
</evidence>
<gene>
    <name evidence="5" type="ORF">SAMN06264365_110280</name>
</gene>
<dbReference type="EMBL" id="FZNR01000010">
    <property type="protein sequence ID" value="SNS14646.1"/>
    <property type="molecule type" value="Genomic_DNA"/>
</dbReference>
<dbReference type="Proteomes" id="UP000198415">
    <property type="component" value="Unassembled WGS sequence"/>
</dbReference>
<feature type="domain" description="SGNH hydrolase-type esterase" evidence="4">
    <location>
        <begin position="143"/>
        <end position="323"/>
    </location>
</feature>
<dbReference type="OrthoDB" id="9802318at2"/>
<dbReference type="SUPFAM" id="SSF49785">
    <property type="entry name" value="Galactose-binding domain-like"/>
    <property type="match status" value="1"/>
</dbReference>
<evidence type="ECO:0000313" key="6">
    <source>
        <dbReference type="Proteomes" id="UP000198415"/>
    </source>
</evidence>
<dbReference type="CDD" id="cd01821">
    <property type="entry name" value="Rhamnogalacturan_acetylesterase_like"/>
    <property type="match status" value="1"/>
</dbReference>
<dbReference type="Gene3D" id="3.40.50.1110">
    <property type="entry name" value="SGNH hydrolase"/>
    <property type="match status" value="1"/>
</dbReference>
<keyword evidence="2" id="KW-0378">Hydrolase</keyword>
<accession>A0A239C396</accession>
<protein>
    <submittedName>
        <fullName evidence="5">Lysophospholipase L1</fullName>
    </submittedName>
</protein>
<sequence>MKRFRGSSLILALTSATIALPSPASASPAIPVTCTGSSPIVCHADLPPGNYDVAVTLGAPDVAASTAVRAEARRMMVSEVAAEAGRFAHRRFGVNVREPEGEPTKAGSGTPGLTLTFTGAAPAVRNVTVRPSRPHRPMLYLAGDSTVCDQDTFPYTGWGQAIPQHLPGVPVANYADSGESSGSFLADPLLFATMAPLLHRGDVVLLQFGHNDKQTTAEDYRANLTSLVAGVRERHARPILVSPPVRRIFGGDGKLTPVALHVNGLGVDLPAEMERVAAELDVSYINLTADSAALVEGLGPTDSQPIYLYRELKDNTHFSEYGADVIGRLVLTRLGPLLSRPADQR</sequence>
<dbReference type="PANTHER" id="PTHR43695">
    <property type="entry name" value="PUTATIVE (AFU_ORTHOLOGUE AFUA_2G17250)-RELATED"/>
    <property type="match status" value="1"/>
</dbReference>
<evidence type="ECO:0000256" key="3">
    <source>
        <dbReference type="SAM" id="SignalP"/>
    </source>
</evidence>
<dbReference type="InterPro" id="IPR036514">
    <property type="entry name" value="SGNH_hydro_sf"/>
</dbReference>
<keyword evidence="6" id="KW-1185">Reference proteome</keyword>